<protein>
    <submittedName>
        <fullName evidence="1">Uncharacterized protein</fullName>
    </submittedName>
</protein>
<dbReference type="EMBL" id="JAPFFF010000060">
    <property type="protein sequence ID" value="KAK8837359.1"/>
    <property type="molecule type" value="Genomic_DNA"/>
</dbReference>
<name>A0ABR2GTS9_9EUKA</name>
<evidence type="ECO:0000313" key="1">
    <source>
        <dbReference type="EMBL" id="KAK8837359.1"/>
    </source>
</evidence>
<comment type="caution">
    <text evidence="1">The sequence shown here is derived from an EMBL/GenBank/DDBJ whole genome shotgun (WGS) entry which is preliminary data.</text>
</comment>
<keyword evidence="2" id="KW-1185">Reference proteome</keyword>
<evidence type="ECO:0000313" key="2">
    <source>
        <dbReference type="Proteomes" id="UP001470230"/>
    </source>
</evidence>
<proteinExistence type="predicted"/>
<accession>A0ABR2GTS9</accession>
<gene>
    <name evidence="1" type="ORF">M9Y10_036792</name>
</gene>
<reference evidence="1 2" key="1">
    <citation type="submission" date="2024-04" db="EMBL/GenBank/DDBJ databases">
        <title>Tritrichomonas musculus Genome.</title>
        <authorList>
            <person name="Alves-Ferreira E."/>
            <person name="Grigg M."/>
            <person name="Lorenzi H."/>
            <person name="Galac M."/>
        </authorList>
    </citation>
    <scope>NUCLEOTIDE SEQUENCE [LARGE SCALE GENOMIC DNA]</scope>
    <source>
        <strain evidence="1 2">EAF2021</strain>
    </source>
</reference>
<organism evidence="1 2">
    <name type="scientific">Tritrichomonas musculus</name>
    <dbReference type="NCBI Taxonomy" id="1915356"/>
    <lineage>
        <taxon>Eukaryota</taxon>
        <taxon>Metamonada</taxon>
        <taxon>Parabasalia</taxon>
        <taxon>Tritrichomonadida</taxon>
        <taxon>Tritrichomonadidae</taxon>
        <taxon>Tritrichomonas</taxon>
    </lineage>
</organism>
<dbReference type="Proteomes" id="UP001470230">
    <property type="component" value="Unassembled WGS sequence"/>
</dbReference>
<sequence length="321" mass="35987">MKAATCIRAFWRRAEEEREPVLAQASLRRVECCVRAAVAALHAESRLPDALFVAHEAACDEECVGDEGRLRDCSDCVRELCDWLPRVFRLLEPRLLGSCDASDEQCGESDNDSENQEESLVVVEADVFVDFEGSEEACQDARDSADDVVDVLHPDLLRVGAVVRQDCPHRAAADGRAGEPEENENDEDGSCCTFCMRLPRRWASLFHPRRRQRACRRGRRLQARPSRSSFAPLASALASEGAECRLHEEHANDASEEDAGVCCACDADFCHVWRRQLENQAQVCLVEEGSSRPCELSRIESFSLLLKGIQSSFRTIFYSRF</sequence>